<dbReference type="GO" id="GO:0034553">
    <property type="term" value="P:mitochondrial respiratory chain complex II assembly"/>
    <property type="evidence" value="ECO:0007669"/>
    <property type="project" value="UniProtKB-UniRule"/>
</dbReference>
<dbReference type="InterPro" id="IPR008381">
    <property type="entry name" value="SDHAF3/Sdh7"/>
</dbReference>
<dbReference type="GO" id="GO:0005758">
    <property type="term" value="C:mitochondrial intermembrane space"/>
    <property type="evidence" value="ECO:0007669"/>
    <property type="project" value="TreeGrafter"/>
</dbReference>
<dbReference type="OrthoDB" id="278329at2759"/>
<keyword evidence="9" id="KW-1185">Reference proteome</keyword>
<accession>A0A1D1W9X8</accession>
<evidence type="ECO:0000256" key="5">
    <source>
        <dbReference type="ARBA" id="ARBA00023186"/>
    </source>
</evidence>
<evidence type="ECO:0000256" key="3">
    <source>
        <dbReference type="ARBA" id="ARBA00022946"/>
    </source>
</evidence>
<dbReference type="GO" id="GO:0006105">
    <property type="term" value="P:succinate metabolic process"/>
    <property type="evidence" value="ECO:0007669"/>
    <property type="project" value="TreeGrafter"/>
</dbReference>
<protein>
    <recommendedName>
        <fullName evidence="6">Succinate dehydrogenase assembly factor 3</fullName>
        <shortName evidence="6">SDH assembly factor 3</shortName>
        <shortName evidence="6">SDHAF3</shortName>
    </recommendedName>
</protein>
<feature type="compositionally biased region" description="Polar residues" evidence="7">
    <location>
        <begin position="79"/>
        <end position="89"/>
    </location>
</feature>
<dbReference type="PANTHER" id="PTHR13137">
    <property type="entry name" value="DC11 ACN9 HOMOLOG"/>
    <property type="match status" value="1"/>
</dbReference>
<dbReference type="Proteomes" id="UP000186922">
    <property type="component" value="Unassembled WGS sequence"/>
</dbReference>
<sequence>MAGLALTEVAHRLNVRKLYKAVLRLHRGLPTELKILGDKYVREEFRRHKTADRNSDYVRGFMIEWTDYAITLAKQLSTRAMTAQSRQSQSVEDEHGIEEESSEQANGQPALIRVGRDLGEEKLSVFSQEQLLQLYALKQETEKPPPLPASSTAAR</sequence>
<evidence type="ECO:0000256" key="4">
    <source>
        <dbReference type="ARBA" id="ARBA00023128"/>
    </source>
</evidence>
<keyword evidence="4 6" id="KW-0496">Mitochondrion</keyword>
<comment type="caution">
    <text evidence="8">The sequence shown here is derived from an EMBL/GenBank/DDBJ whole genome shotgun (WGS) entry which is preliminary data.</text>
</comment>
<evidence type="ECO:0000313" key="9">
    <source>
        <dbReference type="Proteomes" id="UP000186922"/>
    </source>
</evidence>
<comment type="function">
    <text evidence="6">Plays an essential role in the assembly of succinate dehydrogenase (SDH), an enzyme complex (also referred to as respiratory complex II) that is a component of both the tricarboxylic acid (TCA) cycle and the mitochondrial electron transport chain, and which couples the oxidation of succinate to fumarate with the reduction of ubiquinone (coenzyme Q) to ubiquinol. Promotes maturation of the iron-sulfur protein subunit of the SDH catalytic dimer, protecting it from the deleterious effects of oxidants. May act together with SDHAF1.</text>
</comment>
<feature type="region of interest" description="Disordered" evidence="7">
    <location>
        <begin position="79"/>
        <end position="113"/>
    </location>
</feature>
<proteinExistence type="inferred from homology"/>
<dbReference type="STRING" id="947166.A0A1D1W9X8"/>
<evidence type="ECO:0000256" key="6">
    <source>
        <dbReference type="RuleBase" id="RU368039"/>
    </source>
</evidence>
<comment type="subcellular location">
    <subcellularLocation>
        <location evidence="1 6">Mitochondrion matrix</location>
    </subcellularLocation>
</comment>
<dbReference type="Pfam" id="PF13233">
    <property type="entry name" value="Complex1_LYR_2"/>
    <property type="match status" value="1"/>
</dbReference>
<name>A0A1D1W9X8_RAMVA</name>
<evidence type="ECO:0000313" key="8">
    <source>
        <dbReference type="EMBL" id="GAV08444.1"/>
    </source>
</evidence>
<dbReference type="EMBL" id="BDGG01000017">
    <property type="protein sequence ID" value="GAV08444.1"/>
    <property type="molecule type" value="Genomic_DNA"/>
</dbReference>
<evidence type="ECO:0000256" key="2">
    <source>
        <dbReference type="ARBA" id="ARBA00006020"/>
    </source>
</evidence>
<keyword evidence="5 6" id="KW-0143">Chaperone</keyword>
<dbReference type="AlphaFoldDB" id="A0A1D1W9X8"/>
<comment type="similarity">
    <text evidence="2 6">Belongs to the complex I LYR family. SDHAF3 subfamily.</text>
</comment>
<dbReference type="GO" id="GO:0005759">
    <property type="term" value="C:mitochondrial matrix"/>
    <property type="evidence" value="ECO:0007669"/>
    <property type="project" value="UniProtKB-SubCell"/>
</dbReference>
<evidence type="ECO:0000256" key="1">
    <source>
        <dbReference type="ARBA" id="ARBA00004305"/>
    </source>
</evidence>
<reference evidence="8 9" key="1">
    <citation type="journal article" date="2016" name="Nat. Commun.">
        <title>Extremotolerant tardigrade genome and improved radiotolerance of human cultured cells by tardigrade-unique protein.</title>
        <authorList>
            <person name="Hashimoto T."/>
            <person name="Horikawa D.D."/>
            <person name="Saito Y."/>
            <person name="Kuwahara H."/>
            <person name="Kozuka-Hata H."/>
            <person name="Shin-I T."/>
            <person name="Minakuchi Y."/>
            <person name="Ohishi K."/>
            <person name="Motoyama A."/>
            <person name="Aizu T."/>
            <person name="Enomoto A."/>
            <person name="Kondo K."/>
            <person name="Tanaka S."/>
            <person name="Hara Y."/>
            <person name="Koshikawa S."/>
            <person name="Sagara H."/>
            <person name="Miura T."/>
            <person name="Yokobori S."/>
            <person name="Miyagawa K."/>
            <person name="Suzuki Y."/>
            <person name="Kubo T."/>
            <person name="Oyama M."/>
            <person name="Kohara Y."/>
            <person name="Fujiyama A."/>
            <person name="Arakawa K."/>
            <person name="Katayama T."/>
            <person name="Toyoda A."/>
            <person name="Kunieda T."/>
        </authorList>
    </citation>
    <scope>NUCLEOTIDE SEQUENCE [LARGE SCALE GENOMIC DNA]</scope>
    <source>
        <strain evidence="8 9">YOKOZUNA-1</strain>
    </source>
</reference>
<keyword evidence="3" id="KW-0809">Transit peptide</keyword>
<comment type="subunit">
    <text evidence="6">Interacts with the iron-sulfur protein subunit within the SDH catalytic dimer.</text>
</comment>
<gene>
    <name evidence="8" type="primary">RvY_18130-1</name>
    <name evidence="8" type="synonym">RvY_18130.1</name>
    <name evidence="8" type="ORF">RvY_18130</name>
</gene>
<evidence type="ECO:0000256" key="7">
    <source>
        <dbReference type="SAM" id="MobiDB-lite"/>
    </source>
</evidence>
<dbReference type="PANTHER" id="PTHR13137:SF6">
    <property type="entry name" value="SUCCINATE DEHYDROGENASE ASSEMBLY FACTOR 3, MITOCHONDRIAL"/>
    <property type="match status" value="1"/>
</dbReference>
<dbReference type="CDD" id="cd20270">
    <property type="entry name" value="Complex1_LYR_SDHAF3_LYRM10"/>
    <property type="match status" value="1"/>
</dbReference>
<organism evidence="8 9">
    <name type="scientific">Ramazzottius varieornatus</name>
    <name type="common">Water bear</name>
    <name type="synonym">Tardigrade</name>
    <dbReference type="NCBI Taxonomy" id="947166"/>
    <lineage>
        <taxon>Eukaryota</taxon>
        <taxon>Metazoa</taxon>
        <taxon>Ecdysozoa</taxon>
        <taxon>Tardigrada</taxon>
        <taxon>Eutardigrada</taxon>
        <taxon>Parachela</taxon>
        <taxon>Hypsibioidea</taxon>
        <taxon>Ramazzottiidae</taxon>
        <taxon>Ramazzottius</taxon>
    </lineage>
</organism>